<dbReference type="HAMAP" id="MF_00033">
    <property type="entry name" value="MurG"/>
    <property type="match status" value="1"/>
</dbReference>
<dbReference type="Proteomes" id="UP000195913">
    <property type="component" value="Unassembled WGS sequence"/>
</dbReference>
<dbReference type="UniPathway" id="UPA00219"/>
<proteinExistence type="inferred from homology"/>
<evidence type="ECO:0000256" key="4">
    <source>
        <dbReference type="ARBA" id="ARBA00022679"/>
    </source>
</evidence>
<comment type="catalytic activity">
    <reaction evidence="10">
        <text>di-trans,octa-cis-undecaprenyl diphospho-N-acetyl-alpha-D-muramoyl-L-alanyl-D-glutamyl-meso-2,6-diaminopimeloyl-D-alanyl-D-alanine + UDP-N-acetyl-alpha-D-glucosamine = di-trans,octa-cis-undecaprenyl diphospho-[N-acetyl-alpha-D-glucosaminyl-(1-&gt;4)]-N-acetyl-alpha-D-muramoyl-L-alanyl-D-glutamyl-meso-2,6-diaminopimeloyl-D-alanyl-D-alanine + UDP + H(+)</text>
        <dbReference type="Rhea" id="RHEA:31227"/>
        <dbReference type="ChEBI" id="CHEBI:15378"/>
        <dbReference type="ChEBI" id="CHEBI:57705"/>
        <dbReference type="ChEBI" id="CHEBI:58223"/>
        <dbReference type="ChEBI" id="CHEBI:61387"/>
        <dbReference type="ChEBI" id="CHEBI:61388"/>
        <dbReference type="EC" id="2.4.1.227"/>
    </reaction>
</comment>
<evidence type="ECO:0000313" key="13">
    <source>
        <dbReference type="EMBL" id="SJM69504.1"/>
    </source>
</evidence>
<feature type="domain" description="Glycosyl transferase family 28 C-terminal" evidence="12">
    <location>
        <begin position="192"/>
        <end position="361"/>
    </location>
</feature>
<evidence type="ECO:0000259" key="11">
    <source>
        <dbReference type="Pfam" id="PF03033"/>
    </source>
</evidence>
<feature type="domain" description="Glycosyltransferase family 28 N-terminal" evidence="11">
    <location>
        <begin position="7"/>
        <end position="146"/>
    </location>
</feature>
<comment type="caution">
    <text evidence="10">Lacks conserved residue(s) required for the propagation of feature annotation.</text>
</comment>
<sequence>MNHVPSVVMAGGGTAGHISPLLAIADALRETDPQPSIRLVGTPSGMETRLVPAAGYELETIARVPMPRRPSLDLLKLPFRFVAAVRGAKDILRRAEADVVVGVGGYVCTPVYLAARSLRIPVVVHEANAKAGLANRVGARFAAAVGTVFEGTGLPGAELVGMPMRRQIAELDRVAARAEARSALGLEAQLPTLVVTGGSSGALSVNTALIGGLRRLAEISGPGHPGFQVLHVTGSGKAMVDDAGVPLSLPGYHQVEYVDGMEQAYAAADLIIARAGAGTVCELAAVGLPSILVPLPIGNGEQAQNANDLKATGGAIVVPNDEFTADYVTRIVPQLLGDSARLATMSAAARALGRRDAAEQMARRVLNAAAGQQGAREQKRGH</sequence>
<dbReference type="GO" id="GO:0051991">
    <property type="term" value="F:UDP-N-acetyl-D-glucosamine:N-acetylmuramoyl-L-alanyl-D-glutamyl-meso-2,6-diaminopimelyl-D-alanyl-D-alanine-diphosphoundecaprenol 4-beta-N-acetylglucosaminlytransferase activity"/>
    <property type="evidence" value="ECO:0007669"/>
    <property type="project" value="RHEA"/>
</dbReference>
<dbReference type="SUPFAM" id="SSF53756">
    <property type="entry name" value="UDP-Glycosyltransferase/glycogen phosphorylase"/>
    <property type="match status" value="1"/>
</dbReference>
<feature type="binding site" evidence="10">
    <location>
        <position position="165"/>
    </location>
    <ligand>
        <name>UDP-N-acetyl-alpha-D-glucosamine</name>
        <dbReference type="ChEBI" id="CHEBI:57705"/>
    </ligand>
</feature>
<name>A0A1R4GN05_9MICC</name>
<dbReference type="EC" id="2.4.1.227" evidence="10"/>
<evidence type="ECO:0000256" key="10">
    <source>
        <dbReference type="HAMAP-Rule" id="MF_00033"/>
    </source>
</evidence>
<dbReference type="GO" id="GO:0051301">
    <property type="term" value="P:cell division"/>
    <property type="evidence" value="ECO:0007669"/>
    <property type="project" value="UniProtKB-KW"/>
</dbReference>
<evidence type="ECO:0000256" key="7">
    <source>
        <dbReference type="ARBA" id="ARBA00023136"/>
    </source>
</evidence>
<reference evidence="13 14" key="1">
    <citation type="submission" date="2017-02" db="EMBL/GenBank/DDBJ databases">
        <authorList>
            <person name="Peterson S.W."/>
        </authorList>
    </citation>
    <scope>NUCLEOTIDE SEQUENCE [LARGE SCALE GENOMIC DNA]</scope>
    <source>
        <strain evidence="13 14">B Ar 00.02</strain>
    </source>
</reference>
<dbReference type="GO" id="GO:0050511">
    <property type="term" value="F:undecaprenyldiphospho-muramoylpentapeptide beta-N-acetylglucosaminyltransferase activity"/>
    <property type="evidence" value="ECO:0007669"/>
    <property type="project" value="UniProtKB-UniRule"/>
</dbReference>
<dbReference type="RefSeq" id="WP_086999789.1">
    <property type="nucleotide sequence ID" value="NZ_FUHW01000038.1"/>
</dbReference>
<feature type="binding site" evidence="10">
    <location>
        <position position="302"/>
    </location>
    <ligand>
        <name>UDP-N-acetyl-alpha-D-glucosamine</name>
        <dbReference type="ChEBI" id="CHEBI:57705"/>
    </ligand>
</feature>
<evidence type="ECO:0000256" key="2">
    <source>
        <dbReference type="ARBA" id="ARBA00022618"/>
    </source>
</evidence>
<evidence type="ECO:0000256" key="3">
    <source>
        <dbReference type="ARBA" id="ARBA00022676"/>
    </source>
</evidence>
<comment type="similarity">
    <text evidence="10">Belongs to the glycosyltransferase 28 family. MurG subfamily.</text>
</comment>
<dbReference type="Pfam" id="PF04101">
    <property type="entry name" value="Glyco_tran_28_C"/>
    <property type="match status" value="1"/>
</dbReference>
<dbReference type="InterPro" id="IPR004276">
    <property type="entry name" value="GlycoTrans_28_N"/>
</dbReference>
<evidence type="ECO:0000313" key="14">
    <source>
        <dbReference type="Proteomes" id="UP000195913"/>
    </source>
</evidence>
<keyword evidence="5 10" id="KW-0133">Cell shape</keyword>
<dbReference type="InterPro" id="IPR006009">
    <property type="entry name" value="GlcNAc_MurG"/>
</dbReference>
<feature type="binding site" evidence="10">
    <location>
        <position position="199"/>
    </location>
    <ligand>
        <name>UDP-N-acetyl-alpha-D-glucosamine</name>
        <dbReference type="ChEBI" id="CHEBI:57705"/>
    </ligand>
</feature>
<dbReference type="GO" id="GO:0071555">
    <property type="term" value="P:cell wall organization"/>
    <property type="evidence" value="ECO:0007669"/>
    <property type="project" value="UniProtKB-KW"/>
</dbReference>
<comment type="subcellular location">
    <subcellularLocation>
        <location evidence="10">Cell membrane</location>
        <topology evidence="10">Peripheral membrane protein</topology>
        <orientation evidence="10">Cytoplasmic side</orientation>
    </subcellularLocation>
</comment>
<comment type="function">
    <text evidence="10">Cell wall formation. Catalyzes the transfer of a GlcNAc subunit on undecaprenyl-pyrophosphoryl-MurNAc-pentapeptide (lipid intermediate I) to form undecaprenyl-pyrophosphoryl-MurNAc-(pentapeptide)GlcNAc (lipid intermediate II).</text>
</comment>
<dbReference type="PANTHER" id="PTHR21015:SF22">
    <property type="entry name" value="GLYCOSYLTRANSFERASE"/>
    <property type="match status" value="1"/>
</dbReference>
<dbReference type="NCBIfam" id="TIGR01133">
    <property type="entry name" value="murG"/>
    <property type="match status" value="1"/>
</dbReference>
<dbReference type="GO" id="GO:0005886">
    <property type="term" value="C:plasma membrane"/>
    <property type="evidence" value="ECO:0007669"/>
    <property type="project" value="UniProtKB-SubCell"/>
</dbReference>
<evidence type="ECO:0000259" key="12">
    <source>
        <dbReference type="Pfam" id="PF04101"/>
    </source>
</evidence>
<evidence type="ECO:0000256" key="5">
    <source>
        <dbReference type="ARBA" id="ARBA00022960"/>
    </source>
</evidence>
<keyword evidence="3 10" id="KW-0328">Glycosyltransferase</keyword>
<feature type="binding site" evidence="10">
    <location>
        <position position="128"/>
    </location>
    <ligand>
        <name>UDP-N-acetyl-alpha-D-glucosamine</name>
        <dbReference type="ChEBI" id="CHEBI:57705"/>
    </ligand>
</feature>
<keyword evidence="6 10" id="KW-0573">Peptidoglycan synthesis</keyword>
<evidence type="ECO:0000256" key="6">
    <source>
        <dbReference type="ARBA" id="ARBA00022984"/>
    </source>
</evidence>
<keyword evidence="9 10" id="KW-0961">Cell wall biogenesis/degradation</keyword>
<protein>
    <recommendedName>
        <fullName evidence="10">UDP-N-acetylglucosamine--N-acetylmuramyl-(pentapeptide) pyrophosphoryl-undecaprenol N-acetylglucosamine transferase</fullName>
        <ecNumber evidence="10">2.4.1.227</ecNumber>
    </recommendedName>
    <alternativeName>
        <fullName evidence="10">Undecaprenyl-PP-MurNAc-pentapeptide-UDPGlcNAc GlcNAc transferase</fullName>
    </alternativeName>
</protein>
<dbReference type="InterPro" id="IPR007235">
    <property type="entry name" value="Glyco_trans_28_C"/>
</dbReference>
<dbReference type="Pfam" id="PF03033">
    <property type="entry name" value="Glyco_transf_28"/>
    <property type="match status" value="1"/>
</dbReference>
<organism evidence="13 14">
    <name type="scientific">Arthrobacter rhombi</name>
    <dbReference type="NCBI Taxonomy" id="71253"/>
    <lineage>
        <taxon>Bacteria</taxon>
        <taxon>Bacillati</taxon>
        <taxon>Actinomycetota</taxon>
        <taxon>Actinomycetes</taxon>
        <taxon>Micrococcales</taxon>
        <taxon>Micrococcaceae</taxon>
        <taxon>Arthrobacter</taxon>
    </lineage>
</organism>
<comment type="pathway">
    <text evidence="10">Cell wall biogenesis; peptidoglycan biosynthesis.</text>
</comment>
<keyword evidence="4 10" id="KW-0808">Transferase</keyword>
<feature type="binding site" evidence="10">
    <location>
        <begin position="14"/>
        <end position="16"/>
    </location>
    <ligand>
        <name>UDP-N-acetyl-alpha-D-glucosamine</name>
        <dbReference type="ChEBI" id="CHEBI:57705"/>
    </ligand>
</feature>
<dbReference type="GO" id="GO:0009252">
    <property type="term" value="P:peptidoglycan biosynthetic process"/>
    <property type="evidence" value="ECO:0007669"/>
    <property type="project" value="UniProtKB-UniRule"/>
</dbReference>
<keyword evidence="14" id="KW-1185">Reference proteome</keyword>
<dbReference type="GO" id="GO:0005975">
    <property type="term" value="P:carbohydrate metabolic process"/>
    <property type="evidence" value="ECO:0007669"/>
    <property type="project" value="InterPro"/>
</dbReference>
<dbReference type="AlphaFoldDB" id="A0A1R4GN05"/>
<dbReference type="Gene3D" id="3.40.50.2000">
    <property type="entry name" value="Glycogen Phosphorylase B"/>
    <property type="match status" value="2"/>
</dbReference>
<evidence type="ECO:0000256" key="8">
    <source>
        <dbReference type="ARBA" id="ARBA00023306"/>
    </source>
</evidence>
<dbReference type="EMBL" id="FUHW01000038">
    <property type="protein sequence ID" value="SJM69504.1"/>
    <property type="molecule type" value="Genomic_DNA"/>
</dbReference>
<accession>A0A1R4GN05</accession>
<keyword evidence="8 10" id="KW-0131">Cell cycle</keyword>
<gene>
    <name evidence="10" type="primary">murG</name>
    <name evidence="13" type="ORF">FM101_11830</name>
</gene>
<keyword evidence="7 10" id="KW-0472">Membrane</keyword>
<dbReference type="PANTHER" id="PTHR21015">
    <property type="entry name" value="UDP-N-ACETYLGLUCOSAMINE--N-ACETYLMURAMYL-(PENTAPEPTIDE) PYROPHOSPHORYL-UNDECAPRENOL N-ACETYLGLUCOSAMINE TRANSFERASE 1"/>
    <property type="match status" value="1"/>
</dbReference>
<evidence type="ECO:0000256" key="1">
    <source>
        <dbReference type="ARBA" id="ARBA00022475"/>
    </source>
</evidence>
<dbReference type="GO" id="GO:0008360">
    <property type="term" value="P:regulation of cell shape"/>
    <property type="evidence" value="ECO:0007669"/>
    <property type="project" value="UniProtKB-KW"/>
</dbReference>
<dbReference type="CDD" id="cd03785">
    <property type="entry name" value="GT28_MurG"/>
    <property type="match status" value="1"/>
</dbReference>
<keyword evidence="2 10" id="KW-0132">Cell division</keyword>
<evidence type="ECO:0000256" key="9">
    <source>
        <dbReference type="ARBA" id="ARBA00023316"/>
    </source>
</evidence>
<keyword evidence="1 10" id="KW-1003">Cell membrane</keyword>